<keyword evidence="2" id="KW-0813">Transport</keyword>
<dbReference type="SUPFAM" id="SSF53850">
    <property type="entry name" value="Periplasmic binding protein-like II"/>
    <property type="match status" value="1"/>
</dbReference>
<dbReference type="PANTHER" id="PTHR30290">
    <property type="entry name" value="PERIPLASMIC BINDING COMPONENT OF ABC TRANSPORTER"/>
    <property type="match status" value="1"/>
</dbReference>
<keyword evidence="3" id="KW-0732">Signal</keyword>
<dbReference type="Gene3D" id="3.40.190.10">
    <property type="entry name" value="Periplasmic binding protein-like II"/>
    <property type="match status" value="1"/>
</dbReference>
<evidence type="ECO:0000313" key="7">
    <source>
        <dbReference type="Proteomes" id="UP000199607"/>
    </source>
</evidence>
<dbReference type="Pfam" id="PF00496">
    <property type="entry name" value="SBP_bac_5"/>
    <property type="match status" value="1"/>
</dbReference>
<feature type="domain" description="Solute-binding protein family 5" evidence="5">
    <location>
        <begin position="119"/>
        <end position="497"/>
    </location>
</feature>
<sequence>MSKTHTGRGQRELRKTRRRFLQSIGVAGTVGVAGCAGSNKEAAVDDAGASTASDDDTTGGDSTTQTTESVEMTDRTFATATTNVPKDMQFNPYGQKYPDRAALALFENLLYVNEATSTFMPGVLSEWEIGDELVTLSVRDGYHWHSGEAVTADDVAFKLKLDIHDGATLSNIVDPEDVSVVDDSTLELGLKRPVAEEVFLYSLKPIALDTPPAEFQEFLDAYEADGEAPGLTEKTLDEPNGTGPFKFVHARNQELLSERFADHPDADNVNFAGMRWDYLQSNQKQWTALRSGNVDGIDNVFTPDNIAQSYGDDIQEIPMPANWGLGIMFNHEHEHYSQQKVKQAIQYVIDREKLARTAGSKMHVPVEVPCGLPGNFDDSYKDWLGDSLSEFNKYEPSTEKAAALLEEAGFSKQDGTWVDADGKTLEFPFKIPSGWNDWTAGGQSVVQDLNEFGIEASLNPSQSYWGDIYGNQEYVVAGLGWPDGKLYPYFSLNKLLNGFRSRGILKFPRSVEVPPLGEPNGETQTVELEPELEELAGLTGEAAKKKTQELAWIVNQHLPMAPLMEKIDQSWLTTDDWNTVTEEDVSAIVDWPQYYLPREGKLTAKPE</sequence>
<dbReference type="GO" id="GO:1904680">
    <property type="term" value="F:peptide transmembrane transporter activity"/>
    <property type="evidence" value="ECO:0007669"/>
    <property type="project" value="TreeGrafter"/>
</dbReference>
<dbReference type="PROSITE" id="PS51318">
    <property type="entry name" value="TAT"/>
    <property type="match status" value="1"/>
</dbReference>
<name>A0A1I4BEL4_9EURY</name>
<dbReference type="EMBL" id="FOTC01000001">
    <property type="protein sequence ID" value="SFK66436.1"/>
    <property type="molecule type" value="Genomic_DNA"/>
</dbReference>
<dbReference type="Proteomes" id="UP000199607">
    <property type="component" value="Unassembled WGS sequence"/>
</dbReference>
<gene>
    <name evidence="6" type="ORF">SAMN04487950_0469</name>
</gene>
<evidence type="ECO:0000256" key="2">
    <source>
        <dbReference type="ARBA" id="ARBA00022448"/>
    </source>
</evidence>
<keyword evidence="7" id="KW-1185">Reference proteome</keyword>
<dbReference type="InterPro" id="IPR006311">
    <property type="entry name" value="TAT_signal"/>
</dbReference>
<evidence type="ECO:0000259" key="5">
    <source>
        <dbReference type="Pfam" id="PF00496"/>
    </source>
</evidence>
<dbReference type="PANTHER" id="PTHR30290:SF9">
    <property type="entry name" value="OLIGOPEPTIDE-BINDING PROTEIN APPA"/>
    <property type="match status" value="1"/>
</dbReference>
<organism evidence="6 7">
    <name type="scientific">Halogranum rubrum</name>
    <dbReference type="NCBI Taxonomy" id="553466"/>
    <lineage>
        <taxon>Archaea</taxon>
        <taxon>Methanobacteriati</taxon>
        <taxon>Methanobacteriota</taxon>
        <taxon>Stenosarchaea group</taxon>
        <taxon>Halobacteria</taxon>
        <taxon>Halobacteriales</taxon>
        <taxon>Haloferacaceae</taxon>
    </lineage>
</organism>
<dbReference type="STRING" id="553466.SAMN04487950_0469"/>
<proteinExistence type="inferred from homology"/>
<comment type="similarity">
    <text evidence="1">Belongs to the bacterial solute-binding protein 5 family.</text>
</comment>
<dbReference type="InterPro" id="IPR000914">
    <property type="entry name" value="SBP_5_dom"/>
</dbReference>
<evidence type="ECO:0000313" key="6">
    <source>
        <dbReference type="EMBL" id="SFK66436.1"/>
    </source>
</evidence>
<dbReference type="InterPro" id="IPR039424">
    <property type="entry name" value="SBP_5"/>
</dbReference>
<dbReference type="AlphaFoldDB" id="A0A1I4BEL4"/>
<reference evidence="7" key="1">
    <citation type="submission" date="2016-10" db="EMBL/GenBank/DDBJ databases">
        <authorList>
            <person name="Varghese N."/>
            <person name="Submissions S."/>
        </authorList>
    </citation>
    <scope>NUCLEOTIDE SEQUENCE [LARGE SCALE GENOMIC DNA]</scope>
    <source>
        <strain evidence="7">CGMCC 1.7738</strain>
    </source>
</reference>
<feature type="region of interest" description="Disordered" evidence="4">
    <location>
        <begin position="46"/>
        <end position="74"/>
    </location>
</feature>
<dbReference type="PROSITE" id="PS51257">
    <property type="entry name" value="PROKAR_LIPOPROTEIN"/>
    <property type="match status" value="1"/>
</dbReference>
<evidence type="ECO:0000256" key="3">
    <source>
        <dbReference type="ARBA" id="ARBA00022729"/>
    </source>
</evidence>
<dbReference type="Gene3D" id="3.10.105.10">
    <property type="entry name" value="Dipeptide-binding Protein, Domain 3"/>
    <property type="match status" value="1"/>
</dbReference>
<evidence type="ECO:0000256" key="1">
    <source>
        <dbReference type="ARBA" id="ARBA00005695"/>
    </source>
</evidence>
<evidence type="ECO:0000256" key="4">
    <source>
        <dbReference type="SAM" id="MobiDB-lite"/>
    </source>
</evidence>
<protein>
    <submittedName>
        <fullName evidence="6">Peptide/nickel transport system substrate-binding protein</fullName>
    </submittedName>
</protein>
<accession>A0A1I4BEL4</accession>
<dbReference type="GO" id="GO:0015833">
    <property type="term" value="P:peptide transport"/>
    <property type="evidence" value="ECO:0007669"/>
    <property type="project" value="TreeGrafter"/>
</dbReference>